<keyword evidence="1" id="KW-0175">Coiled coil</keyword>
<dbReference type="PANTHER" id="PTHR16275">
    <property type="entry name" value="COILED-COIL DOMAIN-CONTAINING PROTEIN 40"/>
    <property type="match status" value="1"/>
</dbReference>
<dbReference type="EMBL" id="CAMXCT030006682">
    <property type="protein sequence ID" value="CAL4805531.1"/>
    <property type="molecule type" value="Genomic_DNA"/>
</dbReference>
<evidence type="ECO:0000313" key="5">
    <source>
        <dbReference type="Proteomes" id="UP001152797"/>
    </source>
</evidence>
<reference evidence="3" key="1">
    <citation type="submission" date="2022-10" db="EMBL/GenBank/DDBJ databases">
        <authorList>
            <person name="Chen Y."/>
            <person name="Dougan E. K."/>
            <person name="Chan C."/>
            <person name="Rhodes N."/>
            <person name="Thang M."/>
        </authorList>
    </citation>
    <scope>NUCLEOTIDE SEQUENCE</scope>
</reference>
<protein>
    <submittedName>
        <fullName evidence="3">Uncharacterized protein</fullName>
    </submittedName>
</protein>
<evidence type="ECO:0000313" key="4">
    <source>
        <dbReference type="EMBL" id="CAL1171594.1"/>
    </source>
</evidence>
<dbReference type="EMBL" id="CAMXCT010006682">
    <property type="protein sequence ID" value="CAI4018219.1"/>
    <property type="molecule type" value="Genomic_DNA"/>
</dbReference>
<comment type="caution">
    <text evidence="3">The sequence shown here is derived from an EMBL/GenBank/DDBJ whole genome shotgun (WGS) entry which is preliminary data.</text>
</comment>
<dbReference type="Proteomes" id="UP001152797">
    <property type="component" value="Unassembled WGS sequence"/>
</dbReference>
<evidence type="ECO:0000256" key="2">
    <source>
        <dbReference type="SAM" id="MobiDB-lite"/>
    </source>
</evidence>
<reference evidence="4" key="2">
    <citation type="submission" date="2024-04" db="EMBL/GenBank/DDBJ databases">
        <authorList>
            <person name="Chen Y."/>
            <person name="Shah S."/>
            <person name="Dougan E. K."/>
            <person name="Thang M."/>
            <person name="Chan C."/>
        </authorList>
    </citation>
    <scope>NUCLEOTIDE SEQUENCE [LARGE SCALE GENOMIC DNA]</scope>
</reference>
<evidence type="ECO:0000313" key="3">
    <source>
        <dbReference type="EMBL" id="CAI4018219.1"/>
    </source>
</evidence>
<dbReference type="AlphaFoldDB" id="A0A9P1M348"/>
<dbReference type="EMBL" id="CAMXCT020006682">
    <property type="protein sequence ID" value="CAL1171594.1"/>
    <property type="molecule type" value="Genomic_DNA"/>
</dbReference>
<feature type="region of interest" description="Disordered" evidence="2">
    <location>
        <begin position="1"/>
        <end position="26"/>
    </location>
</feature>
<name>A0A9P1M348_9DINO</name>
<evidence type="ECO:0000256" key="1">
    <source>
        <dbReference type="SAM" id="Coils"/>
    </source>
</evidence>
<proteinExistence type="predicted"/>
<dbReference type="GO" id="GO:0035082">
    <property type="term" value="P:axoneme assembly"/>
    <property type="evidence" value="ECO:0007669"/>
    <property type="project" value="InterPro"/>
</dbReference>
<dbReference type="GO" id="GO:0005737">
    <property type="term" value="C:cytoplasm"/>
    <property type="evidence" value="ECO:0007669"/>
    <property type="project" value="TreeGrafter"/>
</dbReference>
<organism evidence="3">
    <name type="scientific">Cladocopium goreaui</name>
    <dbReference type="NCBI Taxonomy" id="2562237"/>
    <lineage>
        <taxon>Eukaryota</taxon>
        <taxon>Sar</taxon>
        <taxon>Alveolata</taxon>
        <taxon>Dinophyceae</taxon>
        <taxon>Suessiales</taxon>
        <taxon>Symbiodiniaceae</taxon>
        <taxon>Cladocopium</taxon>
    </lineage>
</organism>
<dbReference type="InterPro" id="IPR037386">
    <property type="entry name" value="CCDC40"/>
</dbReference>
<keyword evidence="5" id="KW-1185">Reference proteome</keyword>
<gene>
    <name evidence="3" type="ORF">C1SCF055_LOCUS42811</name>
</gene>
<accession>A0A9P1M348</accession>
<sequence length="109" mass="12663">MAEPPEDGPQGDGEEDMDDGDFPFLKADHPAYKRLQDAWRKQLTGHHDRVTLQLREKQEELKKLVKHREDIGVTLYGAQQQLAKLQLQLEQLHDKYAMVQGQRLEDSEN</sequence>
<dbReference type="OrthoDB" id="188741at2759"/>
<feature type="compositionally biased region" description="Acidic residues" evidence="2">
    <location>
        <begin position="12"/>
        <end position="21"/>
    </location>
</feature>
<dbReference type="PANTHER" id="PTHR16275:SF8">
    <property type="entry name" value="COILED-COIL DOMAIN-CONTAINING PROTEIN 40"/>
    <property type="match status" value="1"/>
</dbReference>
<feature type="coiled-coil region" evidence="1">
    <location>
        <begin position="47"/>
        <end position="102"/>
    </location>
</feature>